<dbReference type="GO" id="GO:0016579">
    <property type="term" value="P:protein deubiquitination"/>
    <property type="evidence" value="ECO:0007669"/>
    <property type="project" value="InterPro"/>
</dbReference>
<keyword evidence="6" id="KW-0833">Ubl conjugation pathway</keyword>
<dbReference type="GO" id="GO:0008270">
    <property type="term" value="F:zinc ion binding"/>
    <property type="evidence" value="ECO:0007669"/>
    <property type="project" value="UniProtKB-KW"/>
</dbReference>
<dbReference type="InterPro" id="IPR002083">
    <property type="entry name" value="MATH/TRAF_dom"/>
</dbReference>
<dbReference type="SUPFAM" id="SSF54001">
    <property type="entry name" value="Cysteine proteinases"/>
    <property type="match status" value="1"/>
</dbReference>
<feature type="compositionally biased region" description="Low complexity" evidence="9">
    <location>
        <begin position="72"/>
        <end position="84"/>
    </location>
</feature>
<dbReference type="SUPFAM" id="SSF57850">
    <property type="entry name" value="RING/U-box"/>
    <property type="match status" value="1"/>
</dbReference>
<dbReference type="VEuPathDB" id="FungiDB:PV09_00435"/>
<evidence type="ECO:0000256" key="3">
    <source>
        <dbReference type="ARBA" id="ARBA00022723"/>
    </source>
</evidence>
<evidence type="ECO:0000256" key="7">
    <source>
        <dbReference type="ARBA" id="ARBA00022833"/>
    </source>
</evidence>
<gene>
    <name evidence="13" type="ORF">PV09_00435</name>
</gene>
<dbReference type="SUPFAM" id="SSF49599">
    <property type="entry name" value="TRAF domain-like"/>
    <property type="match status" value="1"/>
</dbReference>
<feature type="compositionally biased region" description="Basic and acidic residues" evidence="9">
    <location>
        <begin position="59"/>
        <end position="68"/>
    </location>
</feature>
<feature type="domain" description="MATH" evidence="11">
    <location>
        <begin position="259"/>
        <end position="315"/>
    </location>
</feature>
<dbReference type="PROSITE" id="PS50089">
    <property type="entry name" value="ZF_RING_2"/>
    <property type="match status" value="1"/>
</dbReference>
<keyword evidence="3" id="KW-0479">Metal-binding</keyword>
<feature type="region of interest" description="Disordered" evidence="9">
    <location>
        <begin position="962"/>
        <end position="1004"/>
    </location>
</feature>
<dbReference type="Gene3D" id="3.90.70.10">
    <property type="entry name" value="Cysteine proteinases"/>
    <property type="match status" value="1"/>
</dbReference>
<dbReference type="Pfam" id="PF13920">
    <property type="entry name" value="zf-C3HC4_3"/>
    <property type="match status" value="1"/>
</dbReference>
<feature type="compositionally biased region" description="Low complexity" evidence="9">
    <location>
        <begin position="352"/>
        <end position="364"/>
    </location>
</feature>
<keyword evidence="7" id="KW-0862">Zinc</keyword>
<sequence>MSATASFSNAEPPPLLFGSPPFSPRSPLHTQTPASPPPLAMEEPEDTDMTTSITLPAQNHDRQDHTMEDGGEAAQAALGEAGLGNSNSDRDAVVEDALDDAMDTTPDSSPQPEDQPSQPGLQQARSTPGPHDNDPPTASAALAARGDSPPHLESPHTPRHGVAEDDAVAIEPSQPPSAPASASLPPPMTGNEEDDDSSSVSSEEDPLQWHEIIEDTSVPDEDELKEIEAMTEHSALDDEYWRRRTFAPLHDPEYTPGPSGSIRWTIERLNGTREEPNLELLLESESVQIGDYRFRLKLYPNSINESRYLSVFLSCDTMAELKPSKPHELLPKPRKKKSKERNKTAKSKESSTTDAQADASSSSSRQEPKQEWQHTPLPLLDPKRIPKRPSVAAQFSIIMYNPEEPRTHYHMTFSHRFCPGAPDHGTPHFGFSKADAAIRRRQQRQAIYRNDKLAFVTHIRLINDDTGCLWERSNRENPYDSLMITGLQGISSRGFGMSGGNVISAISTWLLLMPFRQLLYEAKAPNPVTESRERPKPMLLALQKILYCLRTRPEGVGNGPFALEDLLDAFEWYAMDKTTDKYDTIEIWEIIRSKLEEELRGTPHENRLAQLFGPMRNRMTGVPCYKVPVKGSETMQKAIDKTSNLVDVNSDPPEVLTLELERYVFDEKKRAWHKLSERLSLDESVVVCGQEYRLFGFIVHKEHAQSGYYHSVMRPDGPKGKWYMYTDNKDDNKVMCLTRKLAVTDHEGTNPKHPNNEQAHVAYVVTYVRGDVAEWAFNVENEPEWNVPDWLVEDVKHERALAHDVACGSSFEVPGAIIANLAAAESTDKAKTRDIPKAEAKDYEFSVISSKAFEGYEGPGTIDLYDSKWNNSPHVFKVVLSGQADAVEARNQIAAAVEGVKSPHQCKVWIIGSLDGTLWRPNLITTGRKDISGGNTNSDINWTVDELVLRAPERRLWLHVVDEKDLPPQPPSHKTLQAGSRDVSSADGPSSNQEAPSMTANSTSSTIVADLESALNRPPVVSAAASEDTPMEGTVMPDQSEHVEAPLDNALPLAPPGTAADPSPLLLNVDADMGDVSALPSMPSGDLPDTITIDRSTGLPVVNLPPPIHVAVPPVADQIYFFLKTFDPKTQKLKAYGSYFVERRSRVDKTIYKIMGVDKNEKRLQFYEETDISSARKLHTHRDFSQEDLTNGSIIVAQFELKDAEKEALASRGLFTDPDAYLRALNEERTFRHTANGRFKMDYFSAEFYEGDMRYHIPHGQGRKIDHHSNSYTGSFVMGKRHGYGSMIYANGDTYEGQWVQDLQDGQGTSVELETGNKYVGGWKDGKKHGEGITYWKMAQDEGRCCRICWYNEADMVFVDCGHVVACKECSREVRDCPVCRRGIHKAIKLYLSA</sequence>
<feature type="region of interest" description="Disordered" evidence="9">
    <location>
        <begin position="1"/>
        <end position="211"/>
    </location>
</feature>
<dbReference type="CDD" id="cd16510">
    <property type="entry name" value="RING-HC_IAPs"/>
    <property type="match status" value="1"/>
</dbReference>
<evidence type="ECO:0000256" key="9">
    <source>
        <dbReference type="SAM" id="MobiDB-lite"/>
    </source>
</evidence>
<feature type="compositionally biased region" description="Acidic residues" evidence="9">
    <location>
        <begin position="191"/>
        <end position="206"/>
    </location>
</feature>
<feature type="region of interest" description="Disordered" evidence="9">
    <location>
        <begin position="324"/>
        <end position="385"/>
    </location>
</feature>
<dbReference type="PROSITE" id="PS50235">
    <property type="entry name" value="USP_3"/>
    <property type="match status" value="1"/>
</dbReference>
<proteinExistence type="predicted"/>
<feature type="compositionally biased region" description="Polar residues" evidence="9">
    <location>
        <begin position="987"/>
        <end position="1004"/>
    </location>
</feature>
<dbReference type="InterPro" id="IPR028889">
    <property type="entry name" value="USP"/>
</dbReference>
<dbReference type="GO" id="GO:0005737">
    <property type="term" value="C:cytoplasm"/>
    <property type="evidence" value="ECO:0007669"/>
    <property type="project" value="UniProtKB-SubCell"/>
</dbReference>
<name>A0A0D1Z9C6_9PEZI</name>
<dbReference type="CDD" id="cd00121">
    <property type="entry name" value="MATH"/>
    <property type="match status" value="1"/>
</dbReference>
<keyword evidence="4" id="KW-0677">Repeat</keyword>
<evidence type="ECO:0000313" key="13">
    <source>
        <dbReference type="EMBL" id="KIW09562.1"/>
    </source>
</evidence>
<feature type="compositionally biased region" description="Basic and acidic residues" evidence="9">
    <location>
        <begin position="341"/>
        <end position="351"/>
    </location>
</feature>
<dbReference type="InterPro" id="IPR013083">
    <property type="entry name" value="Znf_RING/FYVE/PHD"/>
</dbReference>
<feature type="compositionally biased region" description="Low complexity" evidence="9">
    <location>
        <begin position="16"/>
        <end position="28"/>
    </location>
</feature>
<protein>
    <recommendedName>
        <fullName evidence="15">RING-type domain-containing protein</fullName>
    </recommendedName>
</protein>
<dbReference type="EMBL" id="KN847529">
    <property type="protein sequence ID" value="KIW09562.1"/>
    <property type="molecule type" value="Genomic_DNA"/>
</dbReference>
<reference evidence="13 14" key="1">
    <citation type="submission" date="2015-01" db="EMBL/GenBank/DDBJ databases">
        <title>The Genome Sequence of Ochroconis gallopava CBS43764.</title>
        <authorList>
            <consortium name="The Broad Institute Genomics Platform"/>
            <person name="Cuomo C."/>
            <person name="de Hoog S."/>
            <person name="Gorbushina A."/>
            <person name="Stielow B."/>
            <person name="Teixiera M."/>
            <person name="Abouelleil A."/>
            <person name="Chapman S.B."/>
            <person name="Priest M."/>
            <person name="Young S.K."/>
            <person name="Wortman J."/>
            <person name="Nusbaum C."/>
            <person name="Birren B."/>
        </authorList>
    </citation>
    <scope>NUCLEOTIDE SEQUENCE [LARGE SCALE GENOMIC DNA]</scope>
    <source>
        <strain evidence="13 14">CBS 43764</strain>
    </source>
</reference>
<dbReference type="InterPro" id="IPR001841">
    <property type="entry name" value="Znf_RING"/>
</dbReference>
<evidence type="ECO:0000313" key="14">
    <source>
        <dbReference type="Proteomes" id="UP000053259"/>
    </source>
</evidence>
<dbReference type="InterPro" id="IPR038765">
    <property type="entry name" value="Papain-like_cys_pep_sf"/>
</dbReference>
<feature type="domain" description="USP" evidence="12">
    <location>
        <begin position="485"/>
        <end position="770"/>
    </location>
</feature>
<dbReference type="FunFam" id="1.10.1170.10:FF:000002">
    <property type="entry name" value="Baculoviral IAP repeat containing 7"/>
    <property type="match status" value="1"/>
</dbReference>
<comment type="subcellular location">
    <subcellularLocation>
        <location evidence="1">Cytoplasm</location>
    </subcellularLocation>
</comment>
<evidence type="ECO:0000256" key="1">
    <source>
        <dbReference type="ARBA" id="ARBA00004496"/>
    </source>
</evidence>
<evidence type="ECO:0000259" key="11">
    <source>
        <dbReference type="PROSITE" id="PS50144"/>
    </source>
</evidence>
<dbReference type="Gene3D" id="2.20.110.10">
    <property type="entry name" value="Histone H3 K4-specific methyltransferase SET7/9 N-terminal domain"/>
    <property type="match status" value="1"/>
</dbReference>
<keyword evidence="2" id="KW-0963">Cytoplasm</keyword>
<keyword evidence="14" id="KW-1185">Reference proteome</keyword>
<dbReference type="SMART" id="SM00698">
    <property type="entry name" value="MORN"/>
    <property type="match status" value="3"/>
</dbReference>
<accession>A0A0D1Z9C6</accession>
<dbReference type="InParanoid" id="A0A0D1Z9C6"/>
<dbReference type="Pfam" id="PF00443">
    <property type="entry name" value="UCH"/>
    <property type="match status" value="1"/>
</dbReference>
<evidence type="ECO:0008006" key="15">
    <source>
        <dbReference type="Google" id="ProtNLM"/>
    </source>
</evidence>
<keyword evidence="5 8" id="KW-0863">Zinc-finger</keyword>
<feature type="compositionally biased region" description="Low complexity" evidence="9">
    <location>
        <begin position="106"/>
        <end position="119"/>
    </location>
</feature>
<dbReference type="GO" id="GO:0004843">
    <property type="term" value="F:cysteine-type deubiquitinase activity"/>
    <property type="evidence" value="ECO:0007669"/>
    <property type="project" value="InterPro"/>
</dbReference>
<dbReference type="InterPro" id="IPR003409">
    <property type="entry name" value="MORN"/>
</dbReference>
<dbReference type="Gene3D" id="2.60.210.10">
    <property type="entry name" value="Apoptosis, Tumor Necrosis Factor Receptor Associated Protein 2, Chain A"/>
    <property type="match status" value="1"/>
</dbReference>
<dbReference type="Pfam" id="PF02493">
    <property type="entry name" value="MORN"/>
    <property type="match status" value="4"/>
</dbReference>
<evidence type="ECO:0000256" key="4">
    <source>
        <dbReference type="ARBA" id="ARBA00022737"/>
    </source>
</evidence>
<dbReference type="InterPro" id="IPR024729">
    <property type="entry name" value="USP7_ICP0-binding_dom"/>
</dbReference>
<evidence type="ECO:0000256" key="6">
    <source>
        <dbReference type="ARBA" id="ARBA00022786"/>
    </source>
</evidence>
<dbReference type="PANTHER" id="PTHR43215:SF14">
    <property type="entry name" value="RADIAL SPOKE HEAD 1 HOMOLOG"/>
    <property type="match status" value="1"/>
</dbReference>
<feature type="compositionally biased region" description="Pro residues" evidence="9">
    <location>
        <begin position="173"/>
        <end position="188"/>
    </location>
</feature>
<dbReference type="PANTHER" id="PTHR43215">
    <property type="entry name" value="RADIAL SPOKE HEAD 1 HOMOLOG"/>
    <property type="match status" value="1"/>
</dbReference>
<dbReference type="Gene3D" id="3.30.40.10">
    <property type="entry name" value="Zinc/RING finger domain, C3HC4 (zinc finger)"/>
    <property type="match status" value="1"/>
</dbReference>
<evidence type="ECO:0000256" key="2">
    <source>
        <dbReference type="ARBA" id="ARBA00022490"/>
    </source>
</evidence>
<dbReference type="InterPro" id="IPR008974">
    <property type="entry name" value="TRAF-like"/>
</dbReference>
<organism evidence="13 14">
    <name type="scientific">Verruconis gallopava</name>
    <dbReference type="NCBI Taxonomy" id="253628"/>
    <lineage>
        <taxon>Eukaryota</taxon>
        <taxon>Fungi</taxon>
        <taxon>Dikarya</taxon>
        <taxon>Ascomycota</taxon>
        <taxon>Pezizomycotina</taxon>
        <taxon>Dothideomycetes</taxon>
        <taxon>Pleosporomycetidae</taxon>
        <taxon>Venturiales</taxon>
        <taxon>Sympoventuriaceae</taxon>
        <taxon>Verruconis</taxon>
    </lineage>
</organism>
<dbReference type="STRING" id="253628.A0A0D1Z9C6"/>
<evidence type="ECO:0000256" key="8">
    <source>
        <dbReference type="PROSITE-ProRule" id="PRU00175"/>
    </source>
</evidence>
<dbReference type="Pfam" id="PF12436">
    <property type="entry name" value="USP7_ICP0_bdg"/>
    <property type="match status" value="1"/>
</dbReference>
<dbReference type="OrthoDB" id="294378at2759"/>
<dbReference type="PROSITE" id="PS50144">
    <property type="entry name" value="MATH"/>
    <property type="match status" value="1"/>
</dbReference>
<dbReference type="Gene3D" id="3.10.20.90">
    <property type="entry name" value="Phosphatidylinositol 3-kinase Catalytic Subunit, Chain A, domain 1"/>
    <property type="match status" value="1"/>
</dbReference>
<dbReference type="GeneID" id="27308408"/>
<evidence type="ECO:0000256" key="5">
    <source>
        <dbReference type="ARBA" id="ARBA00022771"/>
    </source>
</evidence>
<feature type="domain" description="RING-type" evidence="10">
    <location>
        <begin position="1346"/>
        <end position="1381"/>
    </location>
</feature>
<evidence type="ECO:0000259" key="10">
    <source>
        <dbReference type="PROSITE" id="PS50089"/>
    </source>
</evidence>
<dbReference type="HOGENOM" id="CLU_002789_0_0_1"/>
<dbReference type="RefSeq" id="XP_016219431.1">
    <property type="nucleotide sequence ID" value="XM_016353174.1"/>
</dbReference>
<dbReference type="InterPro" id="IPR001394">
    <property type="entry name" value="Peptidase_C19_UCH"/>
</dbReference>
<evidence type="ECO:0000259" key="12">
    <source>
        <dbReference type="PROSITE" id="PS50235"/>
    </source>
</evidence>
<dbReference type="SUPFAM" id="SSF82185">
    <property type="entry name" value="Histone H3 K4-specific methyltransferase SET7/9 N-terminal domain"/>
    <property type="match status" value="1"/>
</dbReference>
<dbReference type="Proteomes" id="UP000053259">
    <property type="component" value="Unassembled WGS sequence"/>
</dbReference>